<proteinExistence type="predicted"/>
<name>A0A3G9III1_9ACTN</name>
<dbReference type="AlphaFoldDB" id="A0A3G9III1"/>
<dbReference type="InterPro" id="IPR003615">
    <property type="entry name" value="HNH_nuc"/>
</dbReference>
<accession>A0A3G9III1</accession>
<sequence>MDDPHHTHPVLACARTVRSALIDVADLDPTFMPTKDKAAALLAIREALASAASLQARLLAAADDVAFDAGARDVAAWLAHEAHDDVHAVRRSLQLGRSLESAPIVSAALAEGVIDVAKAGIIVRALDGLPSDVTAELRDRAEAALVDQAPTLSPKALSRVARHLEAVVDPDAADAAEAKALLREERSAWEKTSLRILDRYDGTSTISGVIPASAAQRLRTYVEAFTQPRKLDGETARADQLLGRAFCDLLEHINPATLPKHGGHATTVMVTVPLAVLRTDLGAASIGGLDSDQRLSAAEARRLACTAEIIPVVLGGRSQVLDLGRAQRLFTPAQRKALRTRHSTCQVQGCDVPSTWCDAHHEDPWSRGGRTDLNNALLVCGHHHRRLHDSRYQSTRNGRLLELHLRR</sequence>
<keyword evidence="2" id="KW-0255">Endonuclease</keyword>
<keyword evidence="2" id="KW-0378">Hydrolase</keyword>
<dbReference type="Pfam" id="PF02720">
    <property type="entry name" value="DUF222"/>
    <property type="match status" value="1"/>
</dbReference>
<dbReference type="Proteomes" id="UP000271573">
    <property type="component" value="Chromosome"/>
</dbReference>
<dbReference type="OrthoDB" id="3634417at2"/>
<gene>
    <name evidence="2" type="ORF">Back2_24530</name>
</gene>
<dbReference type="KEGG" id="nbe:Back2_24530"/>
<keyword evidence="2" id="KW-0540">Nuclease</keyword>
<dbReference type="GO" id="GO:0004519">
    <property type="term" value="F:endonuclease activity"/>
    <property type="evidence" value="ECO:0007669"/>
    <property type="project" value="UniProtKB-KW"/>
</dbReference>
<evidence type="ECO:0000259" key="1">
    <source>
        <dbReference type="SMART" id="SM00507"/>
    </source>
</evidence>
<dbReference type="RefSeq" id="WP_125569507.1">
    <property type="nucleotide sequence ID" value="NZ_AP019307.1"/>
</dbReference>
<dbReference type="InterPro" id="IPR003870">
    <property type="entry name" value="DUF222"/>
</dbReference>
<dbReference type="EMBL" id="AP019307">
    <property type="protein sequence ID" value="BBH18166.1"/>
    <property type="molecule type" value="Genomic_DNA"/>
</dbReference>
<dbReference type="Gene3D" id="1.10.30.50">
    <property type="match status" value="1"/>
</dbReference>
<feature type="domain" description="HNH nuclease" evidence="1">
    <location>
        <begin position="333"/>
        <end position="385"/>
    </location>
</feature>
<evidence type="ECO:0000313" key="2">
    <source>
        <dbReference type="EMBL" id="BBH18166.1"/>
    </source>
</evidence>
<reference evidence="2 3" key="1">
    <citation type="submission" date="2018-11" db="EMBL/GenBank/DDBJ databases">
        <title>Complete genome sequence of Nocardioides baekrokdamisoli strain KCTC 39748.</title>
        <authorList>
            <person name="Kang S.W."/>
            <person name="Lee K.C."/>
            <person name="Kim K.K."/>
            <person name="Kim J.S."/>
            <person name="Kim D.S."/>
            <person name="Ko S.H."/>
            <person name="Yang S.H."/>
            <person name="Shin Y.K."/>
            <person name="Lee J.S."/>
        </authorList>
    </citation>
    <scope>NUCLEOTIDE SEQUENCE [LARGE SCALE GENOMIC DNA]</scope>
    <source>
        <strain evidence="2 3">KCTC 39748</strain>
    </source>
</reference>
<organism evidence="2 3">
    <name type="scientific">Nocardioides baekrokdamisoli</name>
    <dbReference type="NCBI Taxonomy" id="1804624"/>
    <lineage>
        <taxon>Bacteria</taxon>
        <taxon>Bacillati</taxon>
        <taxon>Actinomycetota</taxon>
        <taxon>Actinomycetes</taxon>
        <taxon>Propionibacteriales</taxon>
        <taxon>Nocardioidaceae</taxon>
        <taxon>Nocardioides</taxon>
    </lineage>
</organism>
<evidence type="ECO:0000313" key="3">
    <source>
        <dbReference type="Proteomes" id="UP000271573"/>
    </source>
</evidence>
<protein>
    <submittedName>
        <fullName evidence="2">HNH endonuclease</fullName>
    </submittedName>
</protein>
<dbReference type="SMART" id="SM00507">
    <property type="entry name" value="HNHc"/>
    <property type="match status" value="1"/>
</dbReference>
<keyword evidence="3" id="KW-1185">Reference proteome</keyword>
<dbReference type="CDD" id="cd00085">
    <property type="entry name" value="HNHc"/>
    <property type="match status" value="1"/>
</dbReference>